<evidence type="ECO:0000256" key="3">
    <source>
        <dbReference type="ARBA" id="ARBA00022630"/>
    </source>
</evidence>
<keyword evidence="5" id="KW-0560">Oxidoreductase</keyword>
<dbReference type="SUPFAM" id="SSF56176">
    <property type="entry name" value="FAD-binding/transporter-associated domain-like"/>
    <property type="match status" value="1"/>
</dbReference>
<proteinExistence type="inferred from homology"/>
<protein>
    <recommendedName>
        <fullName evidence="6">FAD-binding oxidoreductase/transferase type 4 C-terminal domain-containing protein</fullName>
    </recommendedName>
</protein>
<comment type="caution">
    <text evidence="7">The sequence shown here is derived from an EMBL/GenBank/DDBJ whole genome shotgun (WGS) entry which is preliminary data.</text>
</comment>
<evidence type="ECO:0000256" key="5">
    <source>
        <dbReference type="ARBA" id="ARBA00023002"/>
    </source>
</evidence>
<evidence type="ECO:0000313" key="8">
    <source>
        <dbReference type="Proteomes" id="UP000479226"/>
    </source>
</evidence>
<dbReference type="InterPro" id="IPR016164">
    <property type="entry name" value="FAD-linked_Oxase-like_C"/>
</dbReference>
<sequence>MKENVLDLTAVPGAGTLITAVGPSRKSAAGYDVTHLFVSAVGMLDILTEVTLRVYEIPEATAVPICSFPALGDCTAVVQATLERGVPISRVELLDSVTVDLGNRYTGLGLPVMPTLMFEFEGSPSSLA</sequence>
<dbReference type="PANTHER" id="PTHR11748">
    <property type="entry name" value="D-LACTATE DEHYDROGENASE"/>
    <property type="match status" value="1"/>
</dbReference>
<evidence type="ECO:0000256" key="1">
    <source>
        <dbReference type="ARBA" id="ARBA00001974"/>
    </source>
</evidence>
<dbReference type="Gene3D" id="3.30.465.10">
    <property type="match status" value="1"/>
</dbReference>
<name>A0ABX0DB95_9MICC</name>
<comment type="cofactor">
    <cofactor evidence="1">
        <name>FAD</name>
        <dbReference type="ChEBI" id="CHEBI:57692"/>
    </cofactor>
</comment>
<accession>A0ABX0DB95</accession>
<feature type="domain" description="FAD-binding oxidoreductase/transferase type 4 C-terminal" evidence="6">
    <location>
        <begin position="57"/>
        <end position="124"/>
    </location>
</feature>
<dbReference type="InterPro" id="IPR036318">
    <property type="entry name" value="FAD-bd_PCMH-like_sf"/>
</dbReference>
<reference evidence="7 8" key="1">
    <citation type="submission" date="2020-02" db="EMBL/GenBank/DDBJ databases">
        <title>Genome sequence of the type strain DSM 27180 of Arthrobacter silviterrae.</title>
        <authorList>
            <person name="Gao J."/>
            <person name="Sun J."/>
        </authorList>
    </citation>
    <scope>NUCLEOTIDE SEQUENCE [LARGE SCALE GENOMIC DNA]</scope>
    <source>
        <strain evidence="7 8">DSM 27180</strain>
    </source>
</reference>
<evidence type="ECO:0000256" key="2">
    <source>
        <dbReference type="ARBA" id="ARBA00008000"/>
    </source>
</evidence>
<evidence type="ECO:0000256" key="4">
    <source>
        <dbReference type="ARBA" id="ARBA00022827"/>
    </source>
</evidence>
<organism evidence="7 8">
    <name type="scientific">Arthrobacter silviterrae</name>
    <dbReference type="NCBI Taxonomy" id="2026658"/>
    <lineage>
        <taxon>Bacteria</taxon>
        <taxon>Bacillati</taxon>
        <taxon>Actinomycetota</taxon>
        <taxon>Actinomycetes</taxon>
        <taxon>Micrococcales</taxon>
        <taxon>Micrococcaceae</taxon>
        <taxon>Arthrobacter</taxon>
    </lineage>
</organism>
<dbReference type="InterPro" id="IPR016169">
    <property type="entry name" value="FAD-bd_PCMH_sub2"/>
</dbReference>
<dbReference type="Pfam" id="PF02913">
    <property type="entry name" value="FAD-oxidase_C"/>
    <property type="match status" value="1"/>
</dbReference>
<dbReference type="InterPro" id="IPR004113">
    <property type="entry name" value="FAD-bd_oxidored_4_C"/>
</dbReference>
<dbReference type="Proteomes" id="UP000479226">
    <property type="component" value="Unassembled WGS sequence"/>
</dbReference>
<dbReference type="RefSeq" id="WP_165181121.1">
    <property type="nucleotide sequence ID" value="NZ_JAAKZI010000007.1"/>
</dbReference>
<evidence type="ECO:0000313" key="7">
    <source>
        <dbReference type="EMBL" id="NGN83016.1"/>
    </source>
</evidence>
<comment type="similarity">
    <text evidence="2">Belongs to the FAD-binding oxidoreductase/transferase type 4 family.</text>
</comment>
<keyword evidence="8" id="KW-1185">Reference proteome</keyword>
<keyword evidence="3" id="KW-0285">Flavoprotein</keyword>
<keyword evidence="4" id="KW-0274">FAD</keyword>
<dbReference type="PANTHER" id="PTHR11748:SF111">
    <property type="entry name" value="D-LACTATE DEHYDROGENASE, MITOCHONDRIAL-RELATED"/>
    <property type="match status" value="1"/>
</dbReference>
<dbReference type="SUPFAM" id="SSF55103">
    <property type="entry name" value="FAD-linked oxidases, C-terminal domain"/>
    <property type="match status" value="1"/>
</dbReference>
<gene>
    <name evidence="7" type="ORF">G6N77_06010</name>
</gene>
<evidence type="ECO:0000259" key="6">
    <source>
        <dbReference type="Pfam" id="PF02913"/>
    </source>
</evidence>
<dbReference type="EMBL" id="JAAKZI010000007">
    <property type="protein sequence ID" value="NGN83016.1"/>
    <property type="molecule type" value="Genomic_DNA"/>
</dbReference>